<organism evidence="1 2">
    <name type="scientific">Pristionchus fissidentatus</name>
    <dbReference type="NCBI Taxonomy" id="1538716"/>
    <lineage>
        <taxon>Eukaryota</taxon>
        <taxon>Metazoa</taxon>
        <taxon>Ecdysozoa</taxon>
        <taxon>Nematoda</taxon>
        <taxon>Chromadorea</taxon>
        <taxon>Rhabditida</taxon>
        <taxon>Rhabditina</taxon>
        <taxon>Diplogasteromorpha</taxon>
        <taxon>Diplogasteroidea</taxon>
        <taxon>Neodiplogasteridae</taxon>
        <taxon>Pristionchus</taxon>
    </lineage>
</organism>
<sequence length="74" mass="8875">MKCSRGKCSETRVVKYRNRSRMTICTVCTHSSHCRVDNNNQHTISSNPFHHWQHWKWAELHLHVLRMDEEEGDV</sequence>
<dbReference type="EMBL" id="BTSY01000003">
    <property type="protein sequence ID" value="GMT19515.1"/>
    <property type="molecule type" value="Genomic_DNA"/>
</dbReference>
<dbReference type="AlphaFoldDB" id="A0AAV5VNG8"/>
<keyword evidence="2" id="KW-1185">Reference proteome</keyword>
<name>A0AAV5VNG8_9BILA</name>
<comment type="caution">
    <text evidence="1">The sequence shown here is derived from an EMBL/GenBank/DDBJ whole genome shotgun (WGS) entry which is preliminary data.</text>
</comment>
<gene>
    <name evidence="1" type="ORF">PFISCL1PPCAC_10812</name>
</gene>
<dbReference type="Proteomes" id="UP001432322">
    <property type="component" value="Unassembled WGS sequence"/>
</dbReference>
<feature type="non-terminal residue" evidence="1">
    <location>
        <position position="74"/>
    </location>
</feature>
<accession>A0AAV5VNG8</accession>
<evidence type="ECO:0000313" key="2">
    <source>
        <dbReference type="Proteomes" id="UP001432322"/>
    </source>
</evidence>
<proteinExistence type="predicted"/>
<protein>
    <submittedName>
        <fullName evidence="1">Uncharacterized protein</fullName>
    </submittedName>
</protein>
<reference evidence="1" key="1">
    <citation type="submission" date="2023-10" db="EMBL/GenBank/DDBJ databases">
        <title>Genome assembly of Pristionchus species.</title>
        <authorList>
            <person name="Yoshida K."/>
            <person name="Sommer R.J."/>
        </authorList>
    </citation>
    <scope>NUCLEOTIDE SEQUENCE</scope>
    <source>
        <strain evidence="1">RS5133</strain>
    </source>
</reference>
<evidence type="ECO:0000313" key="1">
    <source>
        <dbReference type="EMBL" id="GMT19515.1"/>
    </source>
</evidence>